<sequence length="321" mass="35585">MSATNNTPVSVPDRRILHSMSSTPQESGSLTNHSSLFTLIIINTAQLTNPFYWKGRQIEIADQWMPKKRRNERSAPFSVKIVRKSYYNPSNLQDNDGLYGWRTIITKSLSRPFVLFVHEPIVQLLDVNSRSLSVFLTTIPPIFQGDWLGRAKTTNMVYIHLKNKNGGVATPEFRLSGMVPGSLLHPIGCLIVGWTSEVHTHWIAVDIGMALVGAGIILSFQCIQTYILECFQLHAASAIAAVALLRSLAGFGFPLFAPAMYDALGFGKGNTVLAVAAIVLGCPAYVFLPYPSVVTLGSNTCRPWIFWHYGERIRNSSRHAH</sequence>
<dbReference type="PANTHER" id="PTHR23502">
    <property type="entry name" value="MAJOR FACILITATOR SUPERFAMILY"/>
    <property type="match status" value="1"/>
</dbReference>
<keyword evidence="2 5" id="KW-0812">Transmembrane</keyword>
<protein>
    <submittedName>
        <fullName evidence="6">Uncharacterized protein</fullName>
    </submittedName>
</protein>
<dbReference type="Proteomes" id="UP001195769">
    <property type="component" value="Unassembled WGS sequence"/>
</dbReference>
<proteinExistence type="predicted"/>
<name>A0AAD4EMJ0_9AGAM</name>
<dbReference type="GO" id="GO:0022857">
    <property type="term" value="F:transmembrane transporter activity"/>
    <property type="evidence" value="ECO:0007669"/>
    <property type="project" value="TreeGrafter"/>
</dbReference>
<dbReference type="AlphaFoldDB" id="A0AAD4EMJ0"/>
<dbReference type="EMBL" id="JABBWK010000001">
    <property type="protein sequence ID" value="KAG1908920.1"/>
    <property type="molecule type" value="Genomic_DNA"/>
</dbReference>
<comment type="subcellular location">
    <subcellularLocation>
        <location evidence="1">Membrane</location>
        <topology evidence="1">Multi-pass membrane protein</topology>
    </subcellularLocation>
</comment>
<dbReference type="PANTHER" id="PTHR23502:SF60">
    <property type="entry name" value="MAJOR FACILITATOR SUPERFAMILY (MFS) PROFILE DOMAIN-CONTAINING PROTEIN-RELATED"/>
    <property type="match status" value="1"/>
</dbReference>
<evidence type="ECO:0000256" key="5">
    <source>
        <dbReference type="SAM" id="Phobius"/>
    </source>
</evidence>
<feature type="transmembrane region" description="Helical" evidence="5">
    <location>
        <begin position="202"/>
        <end position="223"/>
    </location>
</feature>
<comment type="caution">
    <text evidence="6">The sequence shown here is derived from an EMBL/GenBank/DDBJ whole genome shotgun (WGS) entry which is preliminary data.</text>
</comment>
<keyword evidence="4 5" id="KW-0472">Membrane</keyword>
<gene>
    <name evidence="6" type="ORF">F5891DRAFT_1180486</name>
</gene>
<evidence type="ECO:0000256" key="2">
    <source>
        <dbReference type="ARBA" id="ARBA00022692"/>
    </source>
</evidence>
<dbReference type="SUPFAM" id="SSF103473">
    <property type="entry name" value="MFS general substrate transporter"/>
    <property type="match status" value="1"/>
</dbReference>
<dbReference type="RefSeq" id="XP_041234495.1">
    <property type="nucleotide sequence ID" value="XM_041365937.1"/>
</dbReference>
<evidence type="ECO:0000313" key="6">
    <source>
        <dbReference type="EMBL" id="KAG1908920.1"/>
    </source>
</evidence>
<dbReference type="InterPro" id="IPR036259">
    <property type="entry name" value="MFS_trans_sf"/>
</dbReference>
<evidence type="ECO:0000256" key="1">
    <source>
        <dbReference type="ARBA" id="ARBA00004141"/>
    </source>
</evidence>
<organism evidence="6 7">
    <name type="scientific">Suillus fuscotomentosus</name>
    <dbReference type="NCBI Taxonomy" id="1912939"/>
    <lineage>
        <taxon>Eukaryota</taxon>
        <taxon>Fungi</taxon>
        <taxon>Dikarya</taxon>
        <taxon>Basidiomycota</taxon>
        <taxon>Agaricomycotina</taxon>
        <taxon>Agaricomycetes</taxon>
        <taxon>Agaricomycetidae</taxon>
        <taxon>Boletales</taxon>
        <taxon>Suillineae</taxon>
        <taxon>Suillaceae</taxon>
        <taxon>Suillus</taxon>
    </lineage>
</organism>
<keyword evidence="3 5" id="KW-1133">Transmembrane helix</keyword>
<evidence type="ECO:0000256" key="3">
    <source>
        <dbReference type="ARBA" id="ARBA00022989"/>
    </source>
</evidence>
<dbReference type="GO" id="GO:0016020">
    <property type="term" value="C:membrane"/>
    <property type="evidence" value="ECO:0007669"/>
    <property type="project" value="UniProtKB-SubCell"/>
</dbReference>
<evidence type="ECO:0000313" key="7">
    <source>
        <dbReference type="Proteomes" id="UP001195769"/>
    </source>
</evidence>
<dbReference type="GeneID" id="64660235"/>
<feature type="transmembrane region" description="Helical" evidence="5">
    <location>
        <begin position="269"/>
        <end position="288"/>
    </location>
</feature>
<reference evidence="6" key="1">
    <citation type="journal article" date="2020" name="New Phytol.">
        <title>Comparative genomics reveals dynamic genome evolution in host specialist ectomycorrhizal fungi.</title>
        <authorList>
            <person name="Lofgren L.A."/>
            <person name="Nguyen N.H."/>
            <person name="Vilgalys R."/>
            <person name="Ruytinx J."/>
            <person name="Liao H.L."/>
            <person name="Branco S."/>
            <person name="Kuo A."/>
            <person name="LaButti K."/>
            <person name="Lipzen A."/>
            <person name="Andreopoulos W."/>
            <person name="Pangilinan J."/>
            <person name="Riley R."/>
            <person name="Hundley H."/>
            <person name="Na H."/>
            <person name="Barry K."/>
            <person name="Grigoriev I.V."/>
            <person name="Stajich J.E."/>
            <person name="Kennedy P.G."/>
        </authorList>
    </citation>
    <scope>NUCLEOTIDE SEQUENCE</scope>
    <source>
        <strain evidence="6">FC203</strain>
    </source>
</reference>
<feature type="transmembrane region" description="Helical" evidence="5">
    <location>
        <begin position="235"/>
        <end position="257"/>
    </location>
</feature>
<evidence type="ECO:0000256" key="4">
    <source>
        <dbReference type="ARBA" id="ARBA00023136"/>
    </source>
</evidence>
<keyword evidence="7" id="KW-1185">Reference proteome</keyword>
<dbReference type="Gene3D" id="1.20.1250.20">
    <property type="entry name" value="MFS general substrate transporter like domains"/>
    <property type="match status" value="1"/>
</dbReference>
<accession>A0AAD4EMJ0</accession>